<proteinExistence type="predicted"/>
<reference evidence="1 2" key="1">
    <citation type="journal article" date="2014" name="Genome Announc.">
        <title>Draft genome sequence of Sclerotinia borealis, a psychrophilic plant pathogenic fungus.</title>
        <authorList>
            <person name="Mardanov A.V."/>
            <person name="Beletsky A.V."/>
            <person name="Kadnikov V.V."/>
            <person name="Ignatov A.N."/>
            <person name="Ravin N.V."/>
        </authorList>
    </citation>
    <scope>NUCLEOTIDE SEQUENCE [LARGE SCALE GENOMIC DNA]</scope>
    <source>
        <strain evidence="2">F-4157</strain>
    </source>
</reference>
<evidence type="ECO:0000313" key="1">
    <source>
        <dbReference type="EMBL" id="ESZ91766.1"/>
    </source>
</evidence>
<organism evidence="1 2">
    <name type="scientific">Sclerotinia borealis (strain F-4128)</name>
    <dbReference type="NCBI Taxonomy" id="1432307"/>
    <lineage>
        <taxon>Eukaryota</taxon>
        <taxon>Fungi</taxon>
        <taxon>Dikarya</taxon>
        <taxon>Ascomycota</taxon>
        <taxon>Pezizomycotina</taxon>
        <taxon>Leotiomycetes</taxon>
        <taxon>Helotiales</taxon>
        <taxon>Sclerotiniaceae</taxon>
        <taxon>Sclerotinia</taxon>
    </lineage>
</organism>
<evidence type="ECO:0000313" key="2">
    <source>
        <dbReference type="Proteomes" id="UP000019487"/>
    </source>
</evidence>
<accession>W9C7D4</accession>
<keyword evidence="2" id="KW-1185">Reference proteome</keyword>
<dbReference type="OrthoDB" id="3497349at2759"/>
<dbReference type="EMBL" id="AYSA01000461">
    <property type="protein sequence ID" value="ESZ91766.1"/>
    <property type="molecule type" value="Genomic_DNA"/>
</dbReference>
<protein>
    <submittedName>
        <fullName evidence="1">Uncharacterized protein</fullName>
    </submittedName>
</protein>
<comment type="caution">
    <text evidence="1">The sequence shown here is derived from an EMBL/GenBank/DDBJ whole genome shotgun (WGS) entry which is preliminary data.</text>
</comment>
<sequence length="362" mass="42158">MQYNDKNLIEAIKILRSHKPEIASNEIWESLVIRWPVRLDEIVVELCLVVHFGYLLDETIILRARHEMADRKARRKANEDGCECARFRDPVTESDIRYYQDGPKEVDPRTSKSVSLLRVMLKTPTTIMSFLPRDTPTELSRIPFYDMDVGQRVYALFYAEWNAWMGPPAGPPVVPISHNDNYDFKEEPALFEDRSCCQHIIPYWNPNIGYSFEEHVQSALRSPCSNWRTNFSWLTWTLTRTQDQDTVMMINSVLAGRFGFKSRSMSRGFVEWQNWHNEWFHETRIQDDGKVAFVTPKKGEPEVCWAEVDTAIAYHYFPLKLDVGIPLPSFEALDEMMAKDFEMDLAMVSPELANGGNRCKNR</sequence>
<dbReference type="Proteomes" id="UP000019487">
    <property type="component" value="Unassembled WGS sequence"/>
</dbReference>
<gene>
    <name evidence="1" type="ORF">SBOR_7873</name>
</gene>
<dbReference type="AlphaFoldDB" id="W9C7D4"/>
<name>W9C7D4_SCLBF</name>
<dbReference type="HOGENOM" id="CLU_765386_0_0_1"/>